<accession>A8X8W9</accession>
<feature type="non-terminal residue" evidence="1">
    <location>
        <position position="1"/>
    </location>
</feature>
<gene>
    <name evidence="1" type="ORF">CBG09438</name>
    <name evidence="1" type="ORF">CBG_09438</name>
</gene>
<proteinExistence type="predicted"/>
<dbReference type="RefSeq" id="XP_002637029.1">
    <property type="nucleotide sequence ID" value="XM_002636983.1"/>
</dbReference>
<dbReference type="GeneID" id="8579026"/>
<keyword evidence="2" id="KW-1185">Reference proteome</keyword>
<evidence type="ECO:0000313" key="2">
    <source>
        <dbReference type="Proteomes" id="UP000008549"/>
    </source>
</evidence>
<dbReference type="HOGENOM" id="CLU_3162617_0_0_1"/>
<dbReference type="EMBL" id="HE600998">
    <property type="protein sequence ID" value="CAP29080.1"/>
    <property type="molecule type" value="Genomic_DNA"/>
</dbReference>
<protein>
    <submittedName>
        <fullName evidence="1">Protein CBG09438</fullName>
    </submittedName>
</protein>
<sequence>KLYLINAFVQAILFFRQMIIIVPDDCYFKMDLIQLMRGNNLYSIHFLE</sequence>
<organism evidence="1 2">
    <name type="scientific">Caenorhabditis briggsae</name>
    <dbReference type="NCBI Taxonomy" id="6238"/>
    <lineage>
        <taxon>Eukaryota</taxon>
        <taxon>Metazoa</taxon>
        <taxon>Ecdysozoa</taxon>
        <taxon>Nematoda</taxon>
        <taxon>Chromadorea</taxon>
        <taxon>Rhabditida</taxon>
        <taxon>Rhabditina</taxon>
        <taxon>Rhabditomorpha</taxon>
        <taxon>Rhabditoidea</taxon>
        <taxon>Rhabditidae</taxon>
        <taxon>Peloderinae</taxon>
        <taxon>Caenorhabditis</taxon>
    </lineage>
</organism>
<reference evidence="1 2" key="1">
    <citation type="journal article" date="2003" name="PLoS Biol.">
        <title>The genome sequence of Caenorhabditis briggsae: a platform for comparative genomics.</title>
        <authorList>
            <person name="Stein L.D."/>
            <person name="Bao Z."/>
            <person name="Blasiar D."/>
            <person name="Blumenthal T."/>
            <person name="Brent M.R."/>
            <person name="Chen N."/>
            <person name="Chinwalla A."/>
            <person name="Clarke L."/>
            <person name="Clee C."/>
            <person name="Coghlan A."/>
            <person name="Coulson A."/>
            <person name="D'Eustachio P."/>
            <person name="Fitch D.H."/>
            <person name="Fulton L.A."/>
            <person name="Fulton R.E."/>
            <person name="Griffiths-Jones S."/>
            <person name="Harris T.W."/>
            <person name="Hillier L.W."/>
            <person name="Kamath R."/>
            <person name="Kuwabara P.E."/>
            <person name="Mardis E.R."/>
            <person name="Marra M.A."/>
            <person name="Miner T.L."/>
            <person name="Minx P."/>
            <person name="Mullikin J.C."/>
            <person name="Plumb R.W."/>
            <person name="Rogers J."/>
            <person name="Schein J.E."/>
            <person name="Sohrmann M."/>
            <person name="Spieth J."/>
            <person name="Stajich J.E."/>
            <person name="Wei C."/>
            <person name="Willey D."/>
            <person name="Wilson R.K."/>
            <person name="Durbin R."/>
            <person name="Waterston R.H."/>
        </authorList>
    </citation>
    <scope>NUCLEOTIDE SEQUENCE [LARGE SCALE GENOMIC DNA]</scope>
    <source>
        <strain evidence="1 2">AF16</strain>
    </source>
</reference>
<evidence type="ECO:0000313" key="1">
    <source>
        <dbReference type="EMBL" id="CAP29080.1"/>
    </source>
</evidence>
<dbReference type="AlphaFoldDB" id="A8X8W9"/>
<dbReference type="CTD" id="8579026"/>
<feature type="non-terminal residue" evidence="1">
    <location>
        <position position="48"/>
    </location>
</feature>
<name>A8X8W9_CAEBR</name>
<reference evidence="1 2" key="2">
    <citation type="journal article" date="2011" name="PLoS Genet.">
        <title>Caenorhabditis briggsae recombinant inbred line genotypes reveal inter-strain incompatibility and the evolution of recombination.</title>
        <authorList>
            <person name="Ross J.A."/>
            <person name="Koboldt D.C."/>
            <person name="Staisch J.E."/>
            <person name="Chamberlin H.M."/>
            <person name="Gupta B.P."/>
            <person name="Miller R.D."/>
            <person name="Baird S.E."/>
            <person name="Haag E.S."/>
        </authorList>
    </citation>
    <scope>NUCLEOTIDE SEQUENCE [LARGE SCALE GENOMIC DNA]</scope>
    <source>
        <strain evidence="1 2">AF16</strain>
    </source>
</reference>
<dbReference type="Proteomes" id="UP000008549">
    <property type="component" value="Unassembled WGS sequence"/>
</dbReference>
<dbReference type="InParanoid" id="A8X8W9"/>